<gene>
    <name evidence="2" type="ORF">A3A44_01290</name>
</gene>
<feature type="transmembrane region" description="Helical" evidence="1">
    <location>
        <begin position="6"/>
        <end position="25"/>
    </location>
</feature>
<evidence type="ECO:0000313" key="2">
    <source>
        <dbReference type="EMBL" id="OHA09998.1"/>
    </source>
</evidence>
<evidence type="ECO:0000256" key="1">
    <source>
        <dbReference type="SAM" id="Phobius"/>
    </source>
</evidence>
<dbReference type="STRING" id="1802281.A3A44_01290"/>
<comment type="caution">
    <text evidence="2">The sequence shown here is derived from an EMBL/GenBank/DDBJ whole genome shotgun (WGS) entry which is preliminary data.</text>
</comment>
<dbReference type="Proteomes" id="UP000178977">
    <property type="component" value="Unassembled WGS sequence"/>
</dbReference>
<sequence>MLAAFAGIAVGTVAFVYVYGISFIARDWMFLAGARADLANAEAVRRNLNGAEQRIAALAPEVAATRASFADPQDPLPFIEAVELLGRRLGVKVELTLASAAAADPADAYRVAVSGPFPQVAAFLRMLGSFPFLITTGDVELKRTGAITEMSDPSRDSVRLSVAVKIVLP</sequence>
<evidence type="ECO:0008006" key="4">
    <source>
        <dbReference type="Google" id="ProtNLM"/>
    </source>
</evidence>
<organism evidence="2 3">
    <name type="scientific">Candidatus Sungbacteria bacterium RIFCSPLOWO2_01_FULL_60_25</name>
    <dbReference type="NCBI Taxonomy" id="1802281"/>
    <lineage>
        <taxon>Bacteria</taxon>
        <taxon>Candidatus Sungiibacteriota</taxon>
    </lineage>
</organism>
<reference evidence="2 3" key="1">
    <citation type="journal article" date="2016" name="Nat. Commun.">
        <title>Thousands of microbial genomes shed light on interconnected biogeochemical processes in an aquifer system.</title>
        <authorList>
            <person name="Anantharaman K."/>
            <person name="Brown C.T."/>
            <person name="Hug L.A."/>
            <person name="Sharon I."/>
            <person name="Castelle C.J."/>
            <person name="Probst A.J."/>
            <person name="Thomas B.C."/>
            <person name="Singh A."/>
            <person name="Wilkins M.J."/>
            <person name="Karaoz U."/>
            <person name="Brodie E.L."/>
            <person name="Williams K.H."/>
            <person name="Hubbard S.S."/>
            <person name="Banfield J.F."/>
        </authorList>
    </citation>
    <scope>NUCLEOTIDE SEQUENCE [LARGE SCALE GENOMIC DNA]</scope>
</reference>
<keyword evidence="1" id="KW-0812">Transmembrane</keyword>
<evidence type="ECO:0000313" key="3">
    <source>
        <dbReference type="Proteomes" id="UP000178977"/>
    </source>
</evidence>
<dbReference type="EMBL" id="MHQT01000007">
    <property type="protein sequence ID" value="OHA09998.1"/>
    <property type="molecule type" value="Genomic_DNA"/>
</dbReference>
<keyword evidence="1" id="KW-1133">Transmembrane helix</keyword>
<dbReference type="AlphaFoldDB" id="A0A1G2LEE5"/>
<proteinExistence type="predicted"/>
<accession>A0A1G2LEE5</accession>
<name>A0A1G2LEE5_9BACT</name>
<protein>
    <recommendedName>
        <fullName evidence="4">Pilus assembly protein PilO</fullName>
    </recommendedName>
</protein>
<keyword evidence="1" id="KW-0472">Membrane</keyword>